<reference evidence="2 3" key="1">
    <citation type="journal article" date="2012" name="Proc. Natl. Acad. Sci. U.S.A.">
        <title>Antigenic diversity is generated by distinct evolutionary mechanisms in African trypanosome species.</title>
        <authorList>
            <person name="Jackson A.P."/>
            <person name="Berry A."/>
            <person name="Aslett M."/>
            <person name="Allison H.C."/>
            <person name="Burton P."/>
            <person name="Vavrova-Anderson J."/>
            <person name="Brown R."/>
            <person name="Browne H."/>
            <person name="Corton N."/>
            <person name="Hauser H."/>
            <person name="Gamble J."/>
            <person name="Gilderthorp R."/>
            <person name="Marcello L."/>
            <person name="McQuillan J."/>
            <person name="Otto T.D."/>
            <person name="Quail M.A."/>
            <person name="Sanders M.J."/>
            <person name="van Tonder A."/>
            <person name="Ginger M.L."/>
            <person name="Field M.C."/>
            <person name="Barry J.D."/>
            <person name="Hertz-Fowler C."/>
            <person name="Berriman M."/>
        </authorList>
    </citation>
    <scope>NUCLEOTIDE SEQUENCE</scope>
    <source>
        <strain evidence="2 3">Y486</strain>
    </source>
</reference>
<keyword evidence="3" id="KW-1185">Reference proteome</keyword>
<dbReference type="EMBL" id="CAEX01002405">
    <property type="protein sequence ID" value="CCD19020.1"/>
    <property type="molecule type" value="Genomic_DNA"/>
</dbReference>
<dbReference type="AlphaFoldDB" id="F9WNA4"/>
<accession>F9WNA4</accession>
<evidence type="ECO:0000313" key="3">
    <source>
        <dbReference type="Proteomes" id="UP000009027"/>
    </source>
</evidence>
<evidence type="ECO:0000256" key="1">
    <source>
        <dbReference type="SAM" id="MobiDB-lite"/>
    </source>
</evidence>
<dbReference type="Proteomes" id="UP000009027">
    <property type="component" value="Unassembled WGS sequence"/>
</dbReference>
<name>F9WNA4_TRYVY</name>
<feature type="compositionally biased region" description="Low complexity" evidence="1">
    <location>
        <begin position="298"/>
        <end position="315"/>
    </location>
</feature>
<gene>
    <name evidence="2" type="ORF">TvY486_0017310</name>
</gene>
<protein>
    <submittedName>
        <fullName evidence="2">Uncharacterized protein</fullName>
    </submittedName>
</protein>
<dbReference type="VEuPathDB" id="TriTrypDB:TvY486_0017310"/>
<organism evidence="2 3">
    <name type="scientific">Trypanosoma vivax (strain Y486)</name>
    <dbReference type="NCBI Taxonomy" id="1055687"/>
    <lineage>
        <taxon>Eukaryota</taxon>
        <taxon>Discoba</taxon>
        <taxon>Euglenozoa</taxon>
        <taxon>Kinetoplastea</taxon>
        <taxon>Metakinetoplastina</taxon>
        <taxon>Trypanosomatida</taxon>
        <taxon>Trypanosomatidae</taxon>
        <taxon>Trypanosoma</taxon>
        <taxon>Duttonella</taxon>
    </lineage>
</organism>
<feature type="region of interest" description="Disordered" evidence="1">
    <location>
        <begin position="274"/>
        <end position="322"/>
    </location>
</feature>
<sequence length="322" mass="32813">MRDAARIALDVSGKAAAAAFAVSRRGGKLASAASILGGSTAARTPARQRVTRAEEEAKALATALGQHADAARSSALLFVDVAAGVEALVGIAGSIVDTNAGSGIVKTCLAETGTTVKVTPDDPTGANNHIRTCYENTRAERTRLSVNVTLSTLRQKMRTEVPLTTATEASASSTCHLWVIAGSGQAGMADTTCKTITLAKVVELPGDAEAIKIVPAKPVEHMDTYTTLGEAEGRVAEAARALSTSSDARCTTTEKALCAATDDAVDALVSLAKKEKANSEAPSEDNDQGEVGGEHVGTEPTTEAAPRAAQAGAQGSTRRTGA</sequence>
<evidence type="ECO:0000313" key="2">
    <source>
        <dbReference type="EMBL" id="CCD19020.1"/>
    </source>
</evidence>
<proteinExistence type="predicted"/>